<sequence>MSRATAGAAMRVMEAAPPSGAAIRLGRAALPPEPTSVRGEQLRRRGRHPSKTDCVAVGERRAGGASRVAAGATIHAKRGRTVEARTADA</sequence>
<evidence type="ECO:0000313" key="3">
    <source>
        <dbReference type="Proteomes" id="UP000604825"/>
    </source>
</evidence>
<evidence type="ECO:0000256" key="1">
    <source>
        <dbReference type="SAM" id="MobiDB-lite"/>
    </source>
</evidence>
<comment type="caution">
    <text evidence="2">The sequence shown here is derived from an EMBL/GenBank/DDBJ whole genome shotgun (WGS) entry which is preliminary data.</text>
</comment>
<accession>A0A811QX11</accession>
<feature type="region of interest" description="Disordered" evidence="1">
    <location>
        <begin position="22"/>
        <end position="53"/>
    </location>
</feature>
<dbReference type="AlphaFoldDB" id="A0A811QX11"/>
<dbReference type="EMBL" id="CAJGYO010000011">
    <property type="protein sequence ID" value="CAD6261499.1"/>
    <property type="molecule type" value="Genomic_DNA"/>
</dbReference>
<name>A0A811QX11_9POAL</name>
<reference evidence="2" key="1">
    <citation type="submission" date="2020-10" db="EMBL/GenBank/DDBJ databases">
        <authorList>
            <person name="Han B."/>
            <person name="Lu T."/>
            <person name="Zhao Q."/>
            <person name="Huang X."/>
            <person name="Zhao Y."/>
        </authorList>
    </citation>
    <scope>NUCLEOTIDE SEQUENCE</scope>
</reference>
<organism evidence="2 3">
    <name type="scientific">Miscanthus lutarioriparius</name>
    <dbReference type="NCBI Taxonomy" id="422564"/>
    <lineage>
        <taxon>Eukaryota</taxon>
        <taxon>Viridiplantae</taxon>
        <taxon>Streptophyta</taxon>
        <taxon>Embryophyta</taxon>
        <taxon>Tracheophyta</taxon>
        <taxon>Spermatophyta</taxon>
        <taxon>Magnoliopsida</taxon>
        <taxon>Liliopsida</taxon>
        <taxon>Poales</taxon>
        <taxon>Poaceae</taxon>
        <taxon>PACMAD clade</taxon>
        <taxon>Panicoideae</taxon>
        <taxon>Andropogonodae</taxon>
        <taxon>Andropogoneae</taxon>
        <taxon>Saccharinae</taxon>
        <taxon>Miscanthus</taxon>
    </lineage>
</organism>
<gene>
    <name evidence="2" type="ORF">NCGR_LOCUS44920</name>
</gene>
<protein>
    <submittedName>
        <fullName evidence="2">Uncharacterized protein</fullName>
    </submittedName>
</protein>
<evidence type="ECO:0000313" key="2">
    <source>
        <dbReference type="EMBL" id="CAD6261499.1"/>
    </source>
</evidence>
<dbReference type="Proteomes" id="UP000604825">
    <property type="component" value="Unassembled WGS sequence"/>
</dbReference>
<proteinExistence type="predicted"/>
<keyword evidence="3" id="KW-1185">Reference proteome</keyword>